<evidence type="ECO:0000313" key="2">
    <source>
        <dbReference type="Proteomes" id="UP000789375"/>
    </source>
</evidence>
<proteinExistence type="predicted"/>
<feature type="non-terminal residue" evidence="1">
    <location>
        <position position="1"/>
    </location>
</feature>
<accession>A0A9N9NBT3</accession>
<keyword evidence="2" id="KW-1185">Reference proteome</keyword>
<organism evidence="1 2">
    <name type="scientific">Funneliformis mosseae</name>
    <name type="common">Endomycorrhizal fungus</name>
    <name type="synonym">Glomus mosseae</name>
    <dbReference type="NCBI Taxonomy" id="27381"/>
    <lineage>
        <taxon>Eukaryota</taxon>
        <taxon>Fungi</taxon>
        <taxon>Fungi incertae sedis</taxon>
        <taxon>Mucoromycota</taxon>
        <taxon>Glomeromycotina</taxon>
        <taxon>Glomeromycetes</taxon>
        <taxon>Glomerales</taxon>
        <taxon>Glomeraceae</taxon>
        <taxon>Funneliformis</taxon>
    </lineage>
</organism>
<gene>
    <name evidence="1" type="ORF">FMOSSE_LOCUS14959</name>
</gene>
<dbReference type="Proteomes" id="UP000789375">
    <property type="component" value="Unassembled WGS sequence"/>
</dbReference>
<name>A0A9N9NBT3_FUNMO</name>
<dbReference type="AlphaFoldDB" id="A0A9N9NBT3"/>
<comment type="caution">
    <text evidence="1">The sequence shown here is derived from an EMBL/GenBank/DDBJ whole genome shotgun (WGS) entry which is preliminary data.</text>
</comment>
<evidence type="ECO:0000313" key="1">
    <source>
        <dbReference type="EMBL" id="CAG8720565.1"/>
    </source>
</evidence>
<reference evidence="1" key="1">
    <citation type="submission" date="2021-06" db="EMBL/GenBank/DDBJ databases">
        <authorList>
            <person name="Kallberg Y."/>
            <person name="Tangrot J."/>
            <person name="Rosling A."/>
        </authorList>
    </citation>
    <scope>NUCLEOTIDE SEQUENCE</scope>
    <source>
        <strain evidence="1">87-6 pot B 2015</strain>
    </source>
</reference>
<protein>
    <submittedName>
        <fullName evidence="1">13655_t:CDS:1</fullName>
    </submittedName>
</protein>
<dbReference type="EMBL" id="CAJVPP010013336">
    <property type="protein sequence ID" value="CAG8720565.1"/>
    <property type="molecule type" value="Genomic_DNA"/>
</dbReference>
<sequence length="99" mass="11275">QVTTKLIEDQHYLQHASDHNHATEATDTSQEVYPYLSSYNALHQSIRKIRNKDLPAVSKSLRDLVIPENLKKTLNGSDFLVKDSIVNNNRILLFTTIAN</sequence>
<feature type="non-terminal residue" evidence="1">
    <location>
        <position position="99"/>
    </location>
</feature>